<keyword evidence="1" id="KW-0560">Oxidoreductase</keyword>
<evidence type="ECO:0000256" key="1">
    <source>
        <dbReference type="ARBA" id="ARBA00023002"/>
    </source>
</evidence>
<reference evidence="3 4" key="1">
    <citation type="submission" date="2016-10" db="EMBL/GenBank/DDBJ databases">
        <authorList>
            <person name="de Groot N.N."/>
        </authorList>
    </citation>
    <scope>NUCLEOTIDE SEQUENCE [LARGE SCALE GENOMIC DNA]</scope>
    <source>
        <strain evidence="3 4">CPCC 202699</strain>
    </source>
</reference>
<accession>A0A1H3EEN9</accession>
<dbReference type="InterPro" id="IPR020471">
    <property type="entry name" value="AKR"/>
</dbReference>
<feature type="domain" description="NADP-dependent oxidoreductase" evidence="2">
    <location>
        <begin position="32"/>
        <end position="329"/>
    </location>
</feature>
<dbReference type="Gene3D" id="3.20.20.100">
    <property type="entry name" value="NADP-dependent oxidoreductase domain"/>
    <property type="match status" value="1"/>
</dbReference>
<keyword evidence="4" id="KW-1185">Reference proteome</keyword>
<dbReference type="Proteomes" id="UP000199515">
    <property type="component" value="Unassembled WGS sequence"/>
</dbReference>
<protein>
    <submittedName>
        <fullName evidence="3">Predicted oxidoreductase</fullName>
    </submittedName>
</protein>
<dbReference type="GO" id="GO:0016491">
    <property type="term" value="F:oxidoreductase activity"/>
    <property type="evidence" value="ECO:0007669"/>
    <property type="project" value="UniProtKB-KW"/>
</dbReference>
<dbReference type="FunFam" id="3.20.20.100:FF:000004">
    <property type="entry name" value="Oxidoreductase, aldo/keto reductase"/>
    <property type="match status" value="1"/>
</dbReference>
<evidence type="ECO:0000259" key="2">
    <source>
        <dbReference type="Pfam" id="PF00248"/>
    </source>
</evidence>
<name>A0A1H3EEN9_9PSEU</name>
<dbReference type="PANTHER" id="PTHR43364">
    <property type="entry name" value="NADH-SPECIFIC METHYLGLYOXAL REDUCTASE-RELATED"/>
    <property type="match status" value="1"/>
</dbReference>
<dbReference type="EMBL" id="FNON01000003">
    <property type="protein sequence ID" value="SDX77161.1"/>
    <property type="molecule type" value="Genomic_DNA"/>
</dbReference>
<dbReference type="SUPFAM" id="SSF51430">
    <property type="entry name" value="NAD(P)-linked oxidoreductase"/>
    <property type="match status" value="1"/>
</dbReference>
<sequence>MTWSGSAARPKVGGMKRRILGGTGISVSEYAFGAMMLGKWGNPDHEDGVHMLHAAIDGGINFIDTADMYSDGENERIVGKALKGRRDDVVLATKGHFQMGPDANHGGNSRRWLTRALDDSLRRLDTDYVDLYQIHRPDATTDIEETLSVLTDFVRAGKVRAVGSSVFPAEQIVEAQWVSEKRGLVRFRTEQPPYSIFNRAIESAVLPTAQKYGMGVLTWSPLASGWLSGRYDKASDVDINEGRKALQQHKFDPSLPENAIKLEVVAELKKLASDLGRPLTHLALAFVRAHPGVTSAIIGPRTQEQLADLLEGADLELGGDVLDRIDEIVPPGTDLNRLDADYTPPALADKALRRR</sequence>
<dbReference type="STRING" id="589385.SAMN05421504_103785"/>
<gene>
    <name evidence="3" type="ORF">SAMN05421504_103785</name>
</gene>
<dbReference type="Pfam" id="PF00248">
    <property type="entry name" value="Aldo_ket_red"/>
    <property type="match status" value="1"/>
</dbReference>
<dbReference type="InterPro" id="IPR050523">
    <property type="entry name" value="AKR_Detox_Biosynth"/>
</dbReference>
<proteinExistence type="predicted"/>
<organism evidence="3 4">
    <name type="scientific">Amycolatopsis xylanica</name>
    <dbReference type="NCBI Taxonomy" id="589385"/>
    <lineage>
        <taxon>Bacteria</taxon>
        <taxon>Bacillati</taxon>
        <taxon>Actinomycetota</taxon>
        <taxon>Actinomycetes</taxon>
        <taxon>Pseudonocardiales</taxon>
        <taxon>Pseudonocardiaceae</taxon>
        <taxon>Amycolatopsis</taxon>
    </lineage>
</organism>
<evidence type="ECO:0000313" key="4">
    <source>
        <dbReference type="Proteomes" id="UP000199515"/>
    </source>
</evidence>
<dbReference type="GO" id="GO:0005829">
    <property type="term" value="C:cytosol"/>
    <property type="evidence" value="ECO:0007669"/>
    <property type="project" value="TreeGrafter"/>
</dbReference>
<dbReference type="AlphaFoldDB" id="A0A1H3EEN9"/>
<evidence type="ECO:0000313" key="3">
    <source>
        <dbReference type="EMBL" id="SDX77161.1"/>
    </source>
</evidence>
<dbReference type="PANTHER" id="PTHR43364:SF4">
    <property type="entry name" value="NAD(P)-LINKED OXIDOREDUCTASE SUPERFAMILY PROTEIN"/>
    <property type="match status" value="1"/>
</dbReference>
<dbReference type="InterPro" id="IPR036812">
    <property type="entry name" value="NAD(P)_OxRdtase_dom_sf"/>
</dbReference>
<dbReference type="PRINTS" id="PR00069">
    <property type="entry name" value="ALDKETRDTASE"/>
</dbReference>
<dbReference type="InterPro" id="IPR023210">
    <property type="entry name" value="NADP_OxRdtase_dom"/>
</dbReference>